<dbReference type="Proteomes" id="UP000683417">
    <property type="component" value="Unassembled WGS sequence"/>
</dbReference>
<feature type="domain" description="Protein kinase" evidence="10">
    <location>
        <begin position="1"/>
        <end position="100"/>
    </location>
</feature>
<dbReference type="GO" id="GO:0005524">
    <property type="term" value="F:ATP binding"/>
    <property type="evidence" value="ECO:0007669"/>
    <property type="project" value="InterPro"/>
</dbReference>
<comment type="catalytic activity">
    <reaction evidence="8">
        <text>L-threonyl-[protein] + ATP = O-phospho-L-threonyl-[protein] + ADP + H(+)</text>
        <dbReference type="Rhea" id="RHEA:46608"/>
        <dbReference type="Rhea" id="RHEA-COMP:11060"/>
        <dbReference type="Rhea" id="RHEA-COMP:11605"/>
        <dbReference type="ChEBI" id="CHEBI:15378"/>
        <dbReference type="ChEBI" id="CHEBI:30013"/>
        <dbReference type="ChEBI" id="CHEBI:30616"/>
        <dbReference type="ChEBI" id="CHEBI:61977"/>
        <dbReference type="ChEBI" id="CHEBI:456216"/>
        <dbReference type="EC" id="2.7.11.1"/>
    </reaction>
</comment>
<comment type="catalytic activity">
    <reaction evidence="9">
        <text>L-seryl-[protein] + ATP = O-phospho-L-seryl-[protein] + ADP + H(+)</text>
        <dbReference type="Rhea" id="RHEA:17989"/>
        <dbReference type="Rhea" id="RHEA-COMP:9863"/>
        <dbReference type="Rhea" id="RHEA-COMP:11604"/>
        <dbReference type="ChEBI" id="CHEBI:15378"/>
        <dbReference type="ChEBI" id="CHEBI:29999"/>
        <dbReference type="ChEBI" id="CHEBI:30616"/>
        <dbReference type="ChEBI" id="CHEBI:83421"/>
        <dbReference type="ChEBI" id="CHEBI:456216"/>
        <dbReference type="EC" id="2.7.11.1"/>
    </reaction>
</comment>
<protein>
    <recommendedName>
        <fullName evidence="5">EKC/KEOPS complex subunit BUD32</fullName>
        <ecNumber evidence="3">2.7.11.1</ecNumber>
    </recommendedName>
    <alternativeName>
        <fullName evidence="6 7">Atypical Serine/threonine protein kinase BUD32</fullName>
    </alternativeName>
    <alternativeName>
        <fullName evidence="4">EKC/KEOPS complex subunit bud32</fullName>
    </alternativeName>
</protein>
<dbReference type="GO" id="GO:0004674">
    <property type="term" value="F:protein serine/threonine kinase activity"/>
    <property type="evidence" value="ECO:0007669"/>
    <property type="project" value="UniProtKB-EC"/>
</dbReference>
<evidence type="ECO:0000256" key="1">
    <source>
        <dbReference type="ARBA" id="ARBA00003747"/>
    </source>
</evidence>
<evidence type="ECO:0000256" key="9">
    <source>
        <dbReference type="ARBA" id="ARBA00048679"/>
    </source>
</evidence>
<evidence type="ECO:0000256" key="8">
    <source>
        <dbReference type="ARBA" id="ARBA00047899"/>
    </source>
</evidence>
<sequence>MWRQPSLLQENNGVSCRHQSLLVEKKILHGDISGHNIFLASPSGVSQGILIDLGHTVKVEETRGVDNLTLIGKMKFMALQSLLHAGKFKQIIKLTYHHNQ</sequence>
<evidence type="ECO:0000256" key="3">
    <source>
        <dbReference type="ARBA" id="ARBA00012513"/>
    </source>
</evidence>
<dbReference type="PROSITE" id="PS00109">
    <property type="entry name" value="PROTEIN_KINASE_TYR"/>
    <property type="match status" value="1"/>
</dbReference>
<dbReference type="EC" id="2.7.11.1" evidence="3"/>
<accession>A0A9W4DP45</accession>
<dbReference type="InterPro" id="IPR040976">
    <property type="entry name" value="Pkinase_fungal"/>
</dbReference>
<evidence type="ECO:0000259" key="10">
    <source>
        <dbReference type="PROSITE" id="PS50011"/>
    </source>
</evidence>
<reference evidence="11" key="1">
    <citation type="submission" date="2020-10" db="EMBL/GenBank/DDBJ databases">
        <authorList>
            <person name="Muller C M."/>
        </authorList>
    </citation>
    <scope>NUCLEOTIDE SEQUENCE</scope>
    <source>
        <strain evidence="11">THUN-12</strain>
    </source>
</reference>
<gene>
    <name evidence="11" type="ORF">BGTH12_LOCUS5054</name>
</gene>
<comment type="function">
    <text evidence="1">Component of the EKC/KEOPS complex that is required for the formation of a threonylcarbamoyl group on adenosine at position 37 (t(6)A37) in tRNAs that read codons beginning with adenine. The complex is probably involved in the transfer of the threonylcarbamoyl moiety of threonylcarbamoyl-AMP (TC-AMP) to the N6 group of A37. BUD32 has ATPase activity in the context of the EKC/KEOPS complex and likely plays a supporting role to the catalytic subunit KAE1. The EKC/KEOPS complex also promotes both telomere uncapping and telomere elongation. The complex is required for efficient recruitment of transcriptional coactivators.</text>
</comment>
<evidence type="ECO:0000256" key="6">
    <source>
        <dbReference type="ARBA" id="ARBA00030980"/>
    </source>
</evidence>
<proteinExistence type="predicted"/>
<dbReference type="Pfam" id="PF17667">
    <property type="entry name" value="Pkinase_fungal"/>
    <property type="match status" value="1"/>
</dbReference>
<dbReference type="InterPro" id="IPR000719">
    <property type="entry name" value="Prot_kinase_dom"/>
</dbReference>
<organism evidence="11 12">
    <name type="scientific">Blumeria graminis f. sp. triticale</name>
    <dbReference type="NCBI Taxonomy" id="1689686"/>
    <lineage>
        <taxon>Eukaryota</taxon>
        <taxon>Fungi</taxon>
        <taxon>Dikarya</taxon>
        <taxon>Ascomycota</taxon>
        <taxon>Pezizomycotina</taxon>
        <taxon>Leotiomycetes</taxon>
        <taxon>Erysiphales</taxon>
        <taxon>Erysiphaceae</taxon>
        <taxon>Blumeria</taxon>
    </lineage>
</organism>
<name>A0A9W4DP45_BLUGR</name>
<evidence type="ECO:0000256" key="5">
    <source>
        <dbReference type="ARBA" id="ARBA00019973"/>
    </source>
</evidence>
<dbReference type="PROSITE" id="PS50011">
    <property type="entry name" value="PROTEIN_KINASE_DOM"/>
    <property type="match status" value="1"/>
</dbReference>
<evidence type="ECO:0000313" key="11">
    <source>
        <dbReference type="EMBL" id="CAD6503696.1"/>
    </source>
</evidence>
<evidence type="ECO:0000256" key="2">
    <source>
        <dbReference type="ARBA" id="ARBA00011534"/>
    </source>
</evidence>
<dbReference type="EMBL" id="CAJHIT010000007">
    <property type="protein sequence ID" value="CAD6503696.1"/>
    <property type="molecule type" value="Genomic_DNA"/>
</dbReference>
<evidence type="ECO:0000256" key="4">
    <source>
        <dbReference type="ARBA" id="ARBA00013948"/>
    </source>
</evidence>
<comment type="caution">
    <text evidence="11">The sequence shown here is derived from an EMBL/GenBank/DDBJ whole genome shotgun (WGS) entry which is preliminary data.</text>
</comment>
<evidence type="ECO:0000313" key="12">
    <source>
        <dbReference type="Proteomes" id="UP000683417"/>
    </source>
</evidence>
<dbReference type="AlphaFoldDB" id="A0A9W4DP45"/>
<comment type="subunit">
    <text evidence="2">Component of the EKC/KEOPS complex composed of at least BUD32, CGI121, GON7, KAE1 and PCC1; the whole complex dimerizes.</text>
</comment>
<evidence type="ECO:0000256" key="7">
    <source>
        <dbReference type="ARBA" id="ARBA00033194"/>
    </source>
</evidence>
<dbReference type="InterPro" id="IPR008266">
    <property type="entry name" value="Tyr_kinase_AS"/>
</dbReference>